<sequence>MIHKVLLLANIKLKELNYIAFSTGPGNFTGIRIAIGIAQSLSLSLKIPILSVSTLAIIAEKAWRKYNQKKILVAVYCSNNKVYWAEYIKDNKLLWIGEKTESLLNFYEVKKKIQYFNNDWLLVGNSWEKVNYKNILNFKKIKIISPNAKDIIPFSLFNIKNKNFLHAIEVIPNYLNNIF</sequence>
<dbReference type="RefSeq" id="WP_258013291.1">
    <property type="nucleotide sequence ID" value="NZ_CP034897.1"/>
</dbReference>
<dbReference type="EMBL" id="CP113403">
    <property type="protein sequence ID" value="WAI17542.1"/>
    <property type="molecule type" value="Genomic_DNA"/>
</dbReference>
<evidence type="ECO:0000256" key="1">
    <source>
        <dbReference type="ARBA" id="ARBA00010493"/>
    </source>
</evidence>
<dbReference type="Pfam" id="PF00814">
    <property type="entry name" value="TsaD"/>
    <property type="match status" value="1"/>
</dbReference>
<dbReference type="InterPro" id="IPR000905">
    <property type="entry name" value="Gcp-like_dom"/>
</dbReference>
<organism evidence="5 6">
    <name type="scientific">Buchnera aphidicola</name>
    <name type="common">Aphis craccivora</name>
    <dbReference type="NCBI Taxonomy" id="466616"/>
    <lineage>
        <taxon>Bacteria</taxon>
        <taxon>Pseudomonadati</taxon>
        <taxon>Pseudomonadota</taxon>
        <taxon>Gammaproteobacteria</taxon>
        <taxon>Enterobacterales</taxon>
        <taxon>Erwiniaceae</taxon>
        <taxon>Buchnera</taxon>
    </lineage>
</organism>
<dbReference type="Gene3D" id="3.30.420.200">
    <property type="match status" value="1"/>
</dbReference>
<proteinExistence type="inferred from homology"/>
<protein>
    <recommendedName>
        <fullName evidence="2">tRNA threonylcarbamoyladenosine biosynthesis protein TsaB</fullName>
    </recommendedName>
    <alternativeName>
        <fullName evidence="3">t(6)A37 threonylcarbamoyladenosine biosynthesis protein TsaB</fullName>
    </alternativeName>
</protein>
<dbReference type="AlphaFoldDB" id="A0AA95IZ42"/>
<dbReference type="InterPro" id="IPR043129">
    <property type="entry name" value="ATPase_NBD"/>
</dbReference>
<evidence type="ECO:0000256" key="2">
    <source>
        <dbReference type="ARBA" id="ARBA00019012"/>
    </source>
</evidence>
<evidence type="ECO:0000313" key="6">
    <source>
        <dbReference type="Proteomes" id="UP001163441"/>
    </source>
</evidence>
<dbReference type="GO" id="GO:0016746">
    <property type="term" value="F:acyltransferase activity"/>
    <property type="evidence" value="ECO:0007669"/>
    <property type="project" value="UniProtKB-KW"/>
</dbReference>
<feature type="domain" description="Gcp-like" evidence="4">
    <location>
        <begin position="1"/>
        <end position="130"/>
    </location>
</feature>
<dbReference type="InterPro" id="IPR022496">
    <property type="entry name" value="T6A_TsaB"/>
</dbReference>
<evidence type="ECO:0000259" key="4">
    <source>
        <dbReference type="Pfam" id="PF00814"/>
    </source>
</evidence>
<dbReference type="Proteomes" id="UP001163441">
    <property type="component" value="Chromosome"/>
</dbReference>
<keyword evidence="5" id="KW-0808">Transferase</keyword>
<dbReference type="GO" id="GO:0002949">
    <property type="term" value="P:tRNA threonylcarbamoyladenosine modification"/>
    <property type="evidence" value="ECO:0007669"/>
    <property type="project" value="InterPro"/>
</dbReference>
<dbReference type="Gene3D" id="3.30.420.40">
    <property type="match status" value="1"/>
</dbReference>
<name>A0AA95IZ42_9GAMM</name>
<evidence type="ECO:0000256" key="3">
    <source>
        <dbReference type="ARBA" id="ARBA00032446"/>
    </source>
</evidence>
<keyword evidence="5" id="KW-0012">Acyltransferase</keyword>
<evidence type="ECO:0000313" key="5">
    <source>
        <dbReference type="EMBL" id="WAI17542.1"/>
    </source>
</evidence>
<dbReference type="SUPFAM" id="SSF53067">
    <property type="entry name" value="Actin-like ATPase domain"/>
    <property type="match status" value="2"/>
</dbReference>
<dbReference type="NCBIfam" id="TIGR03725">
    <property type="entry name" value="T6A_YeaZ"/>
    <property type="match status" value="1"/>
</dbReference>
<comment type="similarity">
    <text evidence="1">Belongs to the KAE1 / TsaD family. TsaB subfamily.</text>
</comment>
<accession>A0AA95IZ42</accession>
<gene>
    <name evidence="5" type="primary">tsaB</name>
    <name evidence="5" type="ORF">OWM53_01655</name>
</gene>
<reference evidence="5" key="1">
    <citation type="submission" date="2022-11" db="EMBL/GenBank/DDBJ databases">
        <title>The whole genome sequencing of pests is an important tool to study the evolution of the plant-insect interaction and insecticide resistance.</title>
        <authorList>
            <person name="Kananovich Y."/>
        </authorList>
    </citation>
    <scope>NUCLEOTIDE SEQUENCE</scope>
    <source>
        <strain evidence="5">BSU_Aph_2016</strain>
    </source>
</reference>